<feature type="transmembrane region" description="Helical" evidence="6">
    <location>
        <begin position="251"/>
        <end position="271"/>
    </location>
</feature>
<accession>A0A830U8G1</accession>
<feature type="transmembrane region" description="Helical" evidence="6">
    <location>
        <begin position="118"/>
        <end position="141"/>
    </location>
</feature>
<keyword evidence="7" id="KW-0614">Plasmid</keyword>
<feature type="transmembrane region" description="Helical" evidence="6">
    <location>
        <begin position="150"/>
        <end position="169"/>
    </location>
</feature>
<protein>
    <submittedName>
        <fullName evidence="7">ABC transporter permease</fullName>
    </submittedName>
</protein>
<keyword evidence="8" id="KW-1185">Reference proteome</keyword>
<geneLocation type="plasmid" evidence="7 8">
    <name>pMM59_01</name>
</geneLocation>
<dbReference type="Pfam" id="PF02653">
    <property type="entry name" value="BPD_transp_2"/>
    <property type="match status" value="1"/>
</dbReference>
<dbReference type="PANTHER" id="PTHR47089:SF1">
    <property type="entry name" value="GUANOSINE ABC TRANSPORTER PERMEASE PROTEIN NUPP"/>
    <property type="match status" value="1"/>
</dbReference>
<dbReference type="AlphaFoldDB" id="A0A830U8G1"/>
<evidence type="ECO:0000313" key="8">
    <source>
        <dbReference type="Proteomes" id="UP000679848"/>
    </source>
</evidence>
<dbReference type="RefSeq" id="WP_187028470.1">
    <property type="nucleotide sequence ID" value="NZ_AP023421.1"/>
</dbReference>
<proteinExistence type="predicted"/>
<evidence type="ECO:0000256" key="2">
    <source>
        <dbReference type="ARBA" id="ARBA00022475"/>
    </source>
</evidence>
<dbReference type="EMBL" id="AP023421">
    <property type="protein sequence ID" value="BCK85830.1"/>
    <property type="molecule type" value="Genomic_DNA"/>
</dbReference>
<evidence type="ECO:0000256" key="3">
    <source>
        <dbReference type="ARBA" id="ARBA00022692"/>
    </source>
</evidence>
<evidence type="ECO:0000313" key="7">
    <source>
        <dbReference type="EMBL" id="BCK85830.1"/>
    </source>
</evidence>
<dbReference type="CDD" id="cd06580">
    <property type="entry name" value="TM_PBP1_transp_TpRbsC_like"/>
    <property type="match status" value="1"/>
</dbReference>
<comment type="subcellular location">
    <subcellularLocation>
        <location evidence="1">Cell membrane</location>
        <topology evidence="1">Multi-pass membrane protein</topology>
    </subcellularLocation>
</comment>
<name>A0A830U8G1_9FIRM</name>
<feature type="transmembrane region" description="Helical" evidence="6">
    <location>
        <begin position="66"/>
        <end position="84"/>
    </location>
</feature>
<feature type="transmembrane region" description="Helical" evidence="6">
    <location>
        <begin position="291"/>
        <end position="314"/>
    </location>
</feature>
<evidence type="ECO:0000256" key="4">
    <source>
        <dbReference type="ARBA" id="ARBA00022989"/>
    </source>
</evidence>
<dbReference type="KEGG" id="pfaa:MM59RIKEN_31490"/>
<keyword evidence="3 6" id="KW-0812">Transmembrane</keyword>
<organism evidence="7 8">
    <name type="scientific">Pusillibacter faecalis</name>
    <dbReference type="NCBI Taxonomy" id="2714358"/>
    <lineage>
        <taxon>Bacteria</taxon>
        <taxon>Bacillati</taxon>
        <taxon>Bacillota</taxon>
        <taxon>Clostridia</taxon>
        <taxon>Eubacteriales</taxon>
        <taxon>Oscillospiraceae</taxon>
        <taxon>Pusillibacter</taxon>
    </lineage>
</organism>
<dbReference type="PANTHER" id="PTHR47089">
    <property type="entry name" value="ABC TRANSPORTER, PERMEASE PROTEIN"/>
    <property type="match status" value="1"/>
</dbReference>
<keyword evidence="4 6" id="KW-1133">Transmembrane helix</keyword>
<gene>
    <name evidence="7" type="ORF">MM59RIKEN_31490</name>
</gene>
<evidence type="ECO:0000256" key="5">
    <source>
        <dbReference type="ARBA" id="ARBA00023136"/>
    </source>
</evidence>
<evidence type="ECO:0000256" key="1">
    <source>
        <dbReference type="ARBA" id="ARBA00004651"/>
    </source>
</evidence>
<reference evidence="7" key="1">
    <citation type="submission" date="2020-09" db="EMBL/GenBank/DDBJ databases">
        <title>New species isolated from human feces.</title>
        <authorList>
            <person name="Kitahara M."/>
            <person name="Shigeno Y."/>
            <person name="Shime M."/>
            <person name="Matsumoto Y."/>
            <person name="Nakamura S."/>
            <person name="Motooka D."/>
            <person name="Fukuoka S."/>
            <person name="Nishikawa H."/>
            <person name="Benno Y."/>
        </authorList>
    </citation>
    <scope>NUCLEOTIDE SEQUENCE</scope>
    <source>
        <strain evidence="7">MM59</strain>
        <plasmid evidence="7">pMM59_01</plasmid>
    </source>
</reference>
<feature type="transmembrane region" description="Helical" evidence="6">
    <location>
        <begin position="27"/>
        <end position="46"/>
    </location>
</feature>
<dbReference type="GO" id="GO:0022857">
    <property type="term" value="F:transmembrane transporter activity"/>
    <property type="evidence" value="ECO:0007669"/>
    <property type="project" value="InterPro"/>
</dbReference>
<sequence length="367" mass="39878">MNVSQVFSKLVSSQKASSAGRTLLRQIVLIMVALLLTSLFLLVTGYDPWIVFKAIYKSISTDIGGTVRWMIPYGMMGLAVALTFRMNLFNMGVDGQLYLGAIGATYISMQLGDAPRPVAILATIAFAVIAGALFAILPALLKIKLKCDEVVVTILLNYIAYYFTDYLVLGPMLGDGTLANARSTNYIPENTWLTNLSWLGDSNANTGLYIMLALLIGMAFIFYKTRFGYELKLCGANPNFAQYGGIRSGRVILAAMILSGAIAGAAGAIEVMGVHHRFPIRFSNSMGNDGVVIALLASNNPFGILLTSFFFAALKNGSNIMQRIADIPSSLIDVVRGIIIFTISAHFSFGWLREVYRKRQGTRKEGG</sequence>
<evidence type="ECO:0000256" key="6">
    <source>
        <dbReference type="SAM" id="Phobius"/>
    </source>
</evidence>
<dbReference type="InterPro" id="IPR001851">
    <property type="entry name" value="ABC_transp_permease"/>
</dbReference>
<feature type="transmembrane region" description="Helical" evidence="6">
    <location>
        <begin position="206"/>
        <end position="223"/>
    </location>
</feature>
<keyword evidence="2" id="KW-1003">Cell membrane</keyword>
<dbReference type="Proteomes" id="UP000679848">
    <property type="component" value="Plasmid pMM59_01"/>
</dbReference>
<dbReference type="GO" id="GO:0005886">
    <property type="term" value="C:plasma membrane"/>
    <property type="evidence" value="ECO:0007669"/>
    <property type="project" value="UniProtKB-SubCell"/>
</dbReference>
<keyword evidence="5 6" id="KW-0472">Membrane</keyword>